<organism evidence="1 2">
    <name type="scientific">Jeotgalibacillus campisalis</name>
    <dbReference type="NCBI Taxonomy" id="220754"/>
    <lineage>
        <taxon>Bacteria</taxon>
        <taxon>Bacillati</taxon>
        <taxon>Bacillota</taxon>
        <taxon>Bacilli</taxon>
        <taxon>Bacillales</taxon>
        <taxon>Caryophanaceae</taxon>
        <taxon>Jeotgalibacillus</taxon>
    </lineage>
</organism>
<sequence length="70" mass="8348">MTFFMIIGAIAITGIITDHLQKQAKNKRKAIKEEYELEKLKHENFLLETEKLRLQLDHRHHPDSDHKRLS</sequence>
<dbReference type="AlphaFoldDB" id="A0A0C2W8V3"/>
<evidence type="ECO:0000313" key="1">
    <source>
        <dbReference type="EMBL" id="KIL52468.1"/>
    </source>
</evidence>
<name>A0A0C2W8V3_9BACL</name>
<dbReference type="PATRIC" id="fig|220754.4.peg.609"/>
<comment type="caution">
    <text evidence="1">The sequence shown here is derived from an EMBL/GenBank/DDBJ whole genome shotgun (WGS) entry which is preliminary data.</text>
</comment>
<dbReference type="Proteomes" id="UP000031972">
    <property type="component" value="Unassembled WGS sequence"/>
</dbReference>
<keyword evidence="2" id="KW-1185">Reference proteome</keyword>
<reference evidence="1 2" key="1">
    <citation type="submission" date="2015-01" db="EMBL/GenBank/DDBJ databases">
        <title>Jeotgalibacillus campisalis genome sequencing.</title>
        <authorList>
            <person name="Goh K.M."/>
            <person name="Chan K.-G."/>
            <person name="Yaakop A.S."/>
            <person name="Ee R."/>
            <person name="Gan H.M."/>
            <person name="Chan C.S."/>
        </authorList>
    </citation>
    <scope>NUCLEOTIDE SEQUENCE [LARGE SCALE GENOMIC DNA]</scope>
    <source>
        <strain evidence="1 2">SF-57</strain>
    </source>
</reference>
<dbReference type="EMBL" id="JXRR01000004">
    <property type="protein sequence ID" value="KIL52468.1"/>
    <property type="molecule type" value="Genomic_DNA"/>
</dbReference>
<gene>
    <name evidence="1" type="ORF">KR50_05960</name>
</gene>
<proteinExistence type="predicted"/>
<dbReference type="RefSeq" id="WP_232304231.1">
    <property type="nucleotide sequence ID" value="NZ_JXRR01000004.1"/>
</dbReference>
<accession>A0A0C2W8V3</accession>
<evidence type="ECO:0000313" key="2">
    <source>
        <dbReference type="Proteomes" id="UP000031972"/>
    </source>
</evidence>
<protein>
    <submittedName>
        <fullName evidence="1">Uncharacterized protein</fullName>
    </submittedName>
</protein>